<dbReference type="Proteomes" id="UP000234433">
    <property type="component" value="Unassembled WGS sequence"/>
</dbReference>
<gene>
    <name evidence="3" type="ORF">BANT918_00132</name>
</gene>
<evidence type="ECO:0000313" key="3">
    <source>
        <dbReference type="EMBL" id="SMX63879.1"/>
    </source>
</evidence>
<dbReference type="RefSeq" id="WP_233430303.1">
    <property type="nucleotide sequence ID" value="NZ_FXZD01000001.1"/>
</dbReference>
<sequence length="120" mass="11894">MTAAVSISTLGYRLGDDTEIFTSLSASIPAAAVGLVGDNGVGKSTLARIIAGLLRPTAGSITGAEGAVYIDQLLPHTEDSVASALGITDIRSALSTALSGEAHPMTSTSSGMTGTSKSGR</sequence>
<dbReference type="AlphaFoldDB" id="A0A2H1HLT9"/>
<protein>
    <submittedName>
        <fullName evidence="3">ABC transporter</fullName>
    </submittedName>
</protein>
<accession>A0A2H1HLT9</accession>
<feature type="compositionally biased region" description="Low complexity" evidence="1">
    <location>
        <begin position="105"/>
        <end position="120"/>
    </location>
</feature>
<dbReference type="GO" id="GO:0005524">
    <property type="term" value="F:ATP binding"/>
    <property type="evidence" value="ECO:0007669"/>
    <property type="project" value="InterPro"/>
</dbReference>
<proteinExistence type="predicted"/>
<feature type="domain" description="ABC transporter" evidence="2">
    <location>
        <begin position="31"/>
        <end position="64"/>
    </location>
</feature>
<evidence type="ECO:0000313" key="4">
    <source>
        <dbReference type="Proteomes" id="UP000234433"/>
    </source>
</evidence>
<dbReference type="InterPro" id="IPR003439">
    <property type="entry name" value="ABC_transporter-like_ATP-bd"/>
</dbReference>
<evidence type="ECO:0000256" key="1">
    <source>
        <dbReference type="SAM" id="MobiDB-lite"/>
    </source>
</evidence>
<reference evidence="3 4" key="1">
    <citation type="submission" date="2017-03" db="EMBL/GenBank/DDBJ databases">
        <authorList>
            <person name="Afonso C.L."/>
            <person name="Miller P.J."/>
            <person name="Scott M.A."/>
            <person name="Spackman E."/>
            <person name="Goraichik I."/>
            <person name="Dimitrov K.M."/>
            <person name="Suarez D.L."/>
            <person name="Swayne D.E."/>
        </authorList>
    </citation>
    <scope>NUCLEOTIDE SEQUENCE [LARGE SCALE GENOMIC DNA]</scope>
    <source>
        <strain evidence="3 4">CNRZ 918</strain>
    </source>
</reference>
<organism evidence="3 4">
    <name type="scientific">Brevibacterium antiquum CNRZ 918</name>
    <dbReference type="NCBI Taxonomy" id="1255637"/>
    <lineage>
        <taxon>Bacteria</taxon>
        <taxon>Bacillati</taxon>
        <taxon>Actinomycetota</taxon>
        <taxon>Actinomycetes</taxon>
        <taxon>Micrococcales</taxon>
        <taxon>Brevibacteriaceae</taxon>
        <taxon>Brevibacterium</taxon>
    </lineage>
</organism>
<name>A0A2H1HLT9_9MICO</name>
<dbReference type="Gene3D" id="3.40.50.300">
    <property type="entry name" value="P-loop containing nucleotide triphosphate hydrolases"/>
    <property type="match status" value="1"/>
</dbReference>
<evidence type="ECO:0000259" key="2">
    <source>
        <dbReference type="Pfam" id="PF00005"/>
    </source>
</evidence>
<dbReference type="InterPro" id="IPR027417">
    <property type="entry name" value="P-loop_NTPase"/>
</dbReference>
<feature type="region of interest" description="Disordered" evidence="1">
    <location>
        <begin position="98"/>
        <end position="120"/>
    </location>
</feature>
<dbReference type="SUPFAM" id="SSF52540">
    <property type="entry name" value="P-loop containing nucleoside triphosphate hydrolases"/>
    <property type="match status" value="1"/>
</dbReference>
<dbReference type="GO" id="GO:0016887">
    <property type="term" value="F:ATP hydrolysis activity"/>
    <property type="evidence" value="ECO:0007669"/>
    <property type="project" value="InterPro"/>
</dbReference>
<dbReference type="Pfam" id="PF00005">
    <property type="entry name" value="ABC_tran"/>
    <property type="match status" value="1"/>
</dbReference>
<dbReference type="EMBL" id="FXZD01000001">
    <property type="protein sequence ID" value="SMX63879.1"/>
    <property type="molecule type" value="Genomic_DNA"/>
</dbReference>